<evidence type="ECO:0000256" key="3">
    <source>
        <dbReference type="ARBA" id="ARBA00023163"/>
    </source>
</evidence>
<proteinExistence type="predicted"/>
<evidence type="ECO:0000256" key="2">
    <source>
        <dbReference type="ARBA" id="ARBA00023125"/>
    </source>
</evidence>
<dbReference type="AlphaFoldDB" id="A0A2S9D005"/>
<keyword evidence="7" id="KW-1185">Reference proteome</keyword>
<dbReference type="InterPro" id="IPR009057">
    <property type="entry name" value="Homeodomain-like_sf"/>
</dbReference>
<dbReference type="GO" id="GO:0043565">
    <property type="term" value="F:sequence-specific DNA binding"/>
    <property type="evidence" value="ECO:0007669"/>
    <property type="project" value="InterPro"/>
</dbReference>
<dbReference type="InterPro" id="IPR054015">
    <property type="entry name" value="ExsA-like_N"/>
</dbReference>
<dbReference type="GO" id="GO:0003700">
    <property type="term" value="F:DNA-binding transcription factor activity"/>
    <property type="evidence" value="ECO:0007669"/>
    <property type="project" value="InterPro"/>
</dbReference>
<dbReference type="InterPro" id="IPR018060">
    <property type="entry name" value="HTH_AraC"/>
</dbReference>
<dbReference type="InterPro" id="IPR020449">
    <property type="entry name" value="Tscrpt_reg_AraC-type_HTH"/>
</dbReference>
<reference evidence="7 8" key="1">
    <citation type="submission" date="2017-09" db="EMBL/GenBank/DDBJ databases">
        <title>Genomic, metabolic, and phenotypic characteristics of bacterial isolates from the natural microbiome of the model nematode Caenorhabditis elegans.</title>
        <authorList>
            <person name="Zimmermann J."/>
            <person name="Obeng N."/>
            <person name="Yang W."/>
            <person name="Obeng O."/>
            <person name="Kissoyan K."/>
            <person name="Pees B."/>
            <person name="Dirksen P."/>
            <person name="Hoppner M."/>
            <person name="Franke A."/>
            <person name="Rosenstiel P."/>
            <person name="Leippe M."/>
            <person name="Dierking K."/>
            <person name="Kaleta C."/>
            <person name="Schulenburg H."/>
        </authorList>
    </citation>
    <scope>NUCLEOTIDE SEQUENCE [LARGE SCALE GENOMIC DNA]</scope>
    <source>
        <strain evidence="5 8">MYb25</strain>
        <strain evidence="6 7">MYb44</strain>
    </source>
</reference>
<dbReference type="Pfam" id="PF12833">
    <property type="entry name" value="HTH_18"/>
    <property type="match status" value="1"/>
</dbReference>
<dbReference type="InterPro" id="IPR018062">
    <property type="entry name" value="HTH_AraC-typ_CS"/>
</dbReference>
<name>A0A2S9D005_CHRCI</name>
<evidence type="ECO:0000256" key="1">
    <source>
        <dbReference type="ARBA" id="ARBA00023015"/>
    </source>
</evidence>
<dbReference type="PRINTS" id="PR00032">
    <property type="entry name" value="HTHARAC"/>
</dbReference>
<dbReference type="Gene3D" id="1.10.10.60">
    <property type="entry name" value="Homeodomain-like"/>
    <property type="match status" value="2"/>
</dbReference>
<evidence type="ECO:0000313" key="5">
    <source>
        <dbReference type="EMBL" id="PRB86107.1"/>
    </source>
</evidence>
<dbReference type="SUPFAM" id="SSF46689">
    <property type="entry name" value="Homeodomain-like"/>
    <property type="match status" value="2"/>
</dbReference>
<evidence type="ECO:0000313" key="8">
    <source>
        <dbReference type="Proteomes" id="UP000238534"/>
    </source>
</evidence>
<dbReference type="EMBL" id="PCPH01000001">
    <property type="protein sequence ID" value="PRB91860.1"/>
    <property type="molecule type" value="Genomic_DNA"/>
</dbReference>
<organism evidence="5 8">
    <name type="scientific">Chryseobacterium culicis</name>
    <dbReference type="NCBI Taxonomy" id="680127"/>
    <lineage>
        <taxon>Bacteria</taxon>
        <taxon>Pseudomonadati</taxon>
        <taxon>Bacteroidota</taxon>
        <taxon>Flavobacteriia</taxon>
        <taxon>Flavobacteriales</taxon>
        <taxon>Weeksellaceae</taxon>
        <taxon>Chryseobacterium group</taxon>
        <taxon>Chryseobacterium</taxon>
    </lineage>
</organism>
<dbReference type="OrthoDB" id="4480133at2"/>
<gene>
    <name evidence="5" type="ORF">CQ022_07615</name>
    <name evidence="6" type="ORF">CQ033_01285</name>
</gene>
<evidence type="ECO:0000259" key="4">
    <source>
        <dbReference type="PROSITE" id="PS01124"/>
    </source>
</evidence>
<dbReference type="PROSITE" id="PS00041">
    <property type="entry name" value="HTH_ARAC_FAMILY_1"/>
    <property type="match status" value="1"/>
</dbReference>
<keyword evidence="1" id="KW-0805">Transcription regulation</keyword>
<evidence type="ECO:0000313" key="7">
    <source>
        <dbReference type="Proteomes" id="UP000238325"/>
    </source>
</evidence>
<dbReference type="Proteomes" id="UP000238534">
    <property type="component" value="Unassembled WGS sequence"/>
</dbReference>
<keyword evidence="3" id="KW-0804">Transcription</keyword>
<dbReference type="SMART" id="SM00342">
    <property type="entry name" value="HTH_ARAC"/>
    <property type="match status" value="1"/>
</dbReference>
<protein>
    <submittedName>
        <fullName evidence="5">AraC family transcriptional regulator</fullName>
    </submittedName>
</protein>
<accession>A0A2S9D005</accession>
<sequence length="284" mass="33088">MLNDYKKHELFGKPLLQKIDLKAPFRSDFPVSEQACFLYVIKGEFQYKTAEQEFTISANYSLFLNCISSGKYIQNSESEEHCEIVIVTFYPDILKRIYDRELPVLLQKPANMVSNQSNEKINNDFLIQKYVEGLLFYFENPYLVNEDILILKLKEIMLLLAQSQNAKAIQLILSQLFSPTTYSFKQIIEANLFSQLTIEQLAEQSNLSLSSFKREFNKLYNDTPANYIRNKKLEKAAELLLVSDERITDIAFECGFNDLATFTKNFSDKYRVTPSNYRQEQKGK</sequence>
<evidence type="ECO:0000313" key="6">
    <source>
        <dbReference type="EMBL" id="PRB91860.1"/>
    </source>
</evidence>
<dbReference type="Pfam" id="PF22200">
    <property type="entry name" value="ExsA_N"/>
    <property type="match status" value="1"/>
</dbReference>
<dbReference type="RefSeq" id="WP_105680842.1">
    <property type="nucleotide sequence ID" value="NZ_JBBGZD010000001.1"/>
</dbReference>
<comment type="caution">
    <text evidence="5">The sequence shown here is derived from an EMBL/GenBank/DDBJ whole genome shotgun (WGS) entry which is preliminary data.</text>
</comment>
<dbReference type="PANTHER" id="PTHR43280:SF2">
    <property type="entry name" value="HTH-TYPE TRANSCRIPTIONAL REGULATOR EXSA"/>
    <property type="match status" value="1"/>
</dbReference>
<feature type="domain" description="HTH araC/xylS-type" evidence="4">
    <location>
        <begin position="182"/>
        <end position="280"/>
    </location>
</feature>
<dbReference type="PROSITE" id="PS01124">
    <property type="entry name" value="HTH_ARAC_FAMILY_2"/>
    <property type="match status" value="1"/>
</dbReference>
<dbReference type="Proteomes" id="UP000238325">
    <property type="component" value="Unassembled WGS sequence"/>
</dbReference>
<dbReference type="PANTHER" id="PTHR43280">
    <property type="entry name" value="ARAC-FAMILY TRANSCRIPTIONAL REGULATOR"/>
    <property type="match status" value="1"/>
</dbReference>
<dbReference type="EMBL" id="PCPP01000001">
    <property type="protein sequence ID" value="PRB86107.1"/>
    <property type="molecule type" value="Genomic_DNA"/>
</dbReference>
<keyword evidence="2" id="KW-0238">DNA-binding</keyword>